<accession>A0A151QV58</accession>
<evidence type="ECO:0000313" key="2">
    <source>
        <dbReference type="EMBL" id="KYP34190.1"/>
    </source>
</evidence>
<protein>
    <submittedName>
        <fullName evidence="2">Transposon Ty3-G Gag-Pol polyprotein</fullName>
    </submittedName>
</protein>
<keyword evidence="3" id="KW-1185">Reference proteome</keyword>
<dbReference type="EMBL" id="KQ484659">
    <property type="protein sequence ID" value="KYP34190.1"/>
    <property type="molecule type" value="Genomic_DNA"/>
</dbReference>
<dbReference type="InterPro" id="IPR056924">
    <property type="entry name" value="SH3_Tf2-1"/>
</dbReference>
<dbReference type="PROSITE" id="PS50994">
    <property type="entry name" value="INTEGRASE"/>
    <property type="match status" value="1"/>
</dbReference>
<feature type="domain" description="Integrase catalytic" evidence="1">
    <location>
        <begin position="1"/>
        <end position="145"/>
    </location>
</feature>
<evidence type="ECO:0000259" key="1">
    <source>
        <dbReference type="PROSITE" id="PS50994"/>
    </source>
</evidence>
<name>A0A151QV58_CAJCA</name>
<dbReference type="InterPro" id="IPR001584">
    <property type="entry name" value="Integrase_cat-core"/>
</dbReference>
<dbReference type="InterPro" id="IPR012337">
    <property type="entry name" value="RNaseH-like_sf"/>
</dbReference>
<dbReference type="PANTHER" id="PTHR45835:SF99">
    <property type="entry name" value="CHROMO DOMAIN-CONTAINING PROTEIN-RELATED"/>
    <property type="match status" value="1"/>
</dbReference>
<dbReference type="Pfam" id="PF24626">
    <property type="entry name" value="SH3_Tf2-1"/>
    <property type="match status" value="1"/>
</dbReference>
<dbReference type="STRING" id="3821.A0A151QV58"/>
<organism evidence="2 3">
    <name type="scientific">Cajanus cajan</name>
    <name type="common">Pigeon pea</name>
    <name type="synonym">Cajanus indicus</name>
    <dbReference type="NCBI Taxonomy" id="3821"/>
    <lineage>
        <taxon>Eukaryota</taxon>
        <taxon>Viridiplantae</taxon>
        <taxon>Streptophyta</taxon>
        <taxon>Embryophyta</taxon>
        <taxon>Tracheophyta</taxon>
        <taxon>Spermatophyta</taxon>
        <taxon>Magnoliopsida</taxon>
        <taxon>eudicotyledons</taxon>
        <taxon>Gunneridae</taxon>
        <taxon>Pentapetalae</taxon>
        <taxon>rosids</taxon>
        <taxon>fabids</taxon>
        <taxon>Fabales</taxon>
        <taxon>Fabaceae</taxon>
        <taxon>Papilionoideae</taxon>
        <taxon>50 kb inversion clade</taxon>
        <taxon>NPAAA clade</taxon>
        <taxon>indigoferoid/millettioid clade</taxon>
        <taxon>Phaseoleae</taxon>
        <taxon>Cajanus</taxon>
    </lineage>
</organism>
<dbReference type="GO" id="GO:0003676">
    <property type="term" value="F:nucleic acid binding"/>
    <property type="evidence" value="ECO:0007669"/>
    <property type="project" value="InterPro"/>
</dbReference>
<dbReference type="Gramene" id="C.cajan_44003.t">
    <property type="protein sequence ID" value="C.cajan_44003.t"/>
    <property type="gene ID" value="C.cajan_44003"/>
</dbReference>
<reference evidence="2" key="1">
    <citation type="journal article" date="2012" name="Nat. Biotechnol.">
        <title>Draft genome sequence of pigeonpea (Cajanus cajan), an orphan legume crop of resource-poor farmers.</title>
        <authorList>
            <person name="Varshney R.K."/>
            <person name="Chen W."/>
            <person name="Li Y."/>
            <person name="Bharti A.K."/>
            <person name="Saxena R.K."/>
            <person name="Schlueter J.A."/>
            <person name="Donoghue M.T."/>
            <person name="Azam S."/>
            <person name="Fan G."/>
            <person name="Whaley A.M."/>
            <person name="Farmer A.D."/>
            <person name="Sheridan J."/>
            <person name="Iwata A."/>
            <person name="Tuteja R."/>
            <person name="Penmetsa R.V."/>
            <person name="Wu W."/>
            <person name="Upadhyaya H.D."/>
            <person name="Yang S.P."/>
            <person name="Shah T."/>
            <person name="Saxena K.B."/>
            <person name="Michael T."/>
            <person name="McCombie W.R."/>
            <person name="Yang B."/>
            <person name="Zhang G."/>
            <person name="Yang H."/>
            <person name="Wang J."/>
            <person name="Spillane C."/>
            <person name="Cook D.R."/>
            <person name="May G.D."/>
            <person name="Xu X."/>
            <person name="Jackson S.A."/>
        </authorList>
    </citation>
    <scope>NUCLEOTIDE SEQUENCE [LARGE SCALE GENOMIC DNA]</scope>
</reference>
<dbReference type="Proteomes" id="UP000075243">
    <property type="component" value="Unassembled WGS sequence"/>
</dbReference>
<dbReference type="InterPro" id="IPR036397">
    <property type="entry name" value="RNaseH_sf"/>
</dbReference>
<proteinExistence type="predicted"/>
<dbReference type="Gene3D" id="3.30.420.10">
    <property type="entry name" value="Ribonuclease H-like superfamily/Ribonuclease H"/>
    <property type="match status" value="1"/>
</dbReference>
<dbReference type="PANTHER" id="PTHR45835">
    <property type="entry name" value="YALI0A06105P"/>
    <property type="match status" value="1"/>
</dbReference>
<dbReference type="GO" id="GO:0015074">
    <property type="term" value="P:DNA integration"/>
    <property type="evidence" value="ECO:0007669"/>
    <property type="project" value="InterPro"/>
</dbReference>
<gene>
    <name evidence="2" type="ORF">KK1_044889</name>
</gene>
<evidence type="ECO:0000313" key="3">
    <source>
        <dbReference type="Proteomes" id="UP000075243"/>
    </source>
</evidence>
<dbReference type="OMA" id="ADRHCEA"/>
<dbReference type="SUPFAM" id="SSF53098">
    <property type="entry name" value="Ribonuclease H-like"/>
    <property type="match status" value="1"/>
</dbReference>
<sequence length="247" mass="28452">MSPAGLLQPIPIPHVVWEDNSLDFITGLQRSHGFEVILVVVDRLSKYAHFLPLKHPFSARTVAEVFVRKVVKLHGTVLCMSTSYHPQTDGQTEVVNRCLETFLRCFSSEKLAKWHMWLSWAEFWYNTSTHTATGSTPFEIVYGRPPPSIIQYLPSETQVDSVAAILSDRDEALRQLKFHLHRAQQTMKKNADKHRRQLEFSVGDWVYVKLRPHRQLSVARRLNPKLSPRYYGPFQILSKVGAVAYKL</sequence>
<dbReference type="AlphaFoldDB" id="A0A151QV58"/>